<organism evidence="1 2">
    <name type="scientific">Linum trigynum</name>
    <dbReference type="NCBI Taxonomy" id="586398"/>
    <lineage>
        <taxon>Eukaryota</taxon>
        <taxon>Viridiplantae</taxon>
        <taxon>Streptophyta</taxon>
        <taxon>Embryophyta</taxon>
        <taxon>Tracheophyta</taxon>
        <taxon>Spermatophyta</taxon>
        <taxon>Magnoliopsida</taxon>
        <taxon>eudicotyledons</taxon>
        <taxon>Gunneridae</taxon>
        <taxon>Pentapetalae</taxon>
        <taxon>rosids</taxon>
        <taxon>fabids</taxon>
        <taxon>Malpighiales</taxon>
        <taxon>Linaceae</taxon>
        <taxon>Linum</taxon>
    </lineage>
</organism>
<proteinExistence type="predicted"/>
<accession>A0AAV2DV52</accession>
<keyword evidence="2" id="KW-1185">Reference proteome</keyword>
<dbReference type="AlphaFoldDB" id="A0AAV2DV52"/>
<dbReference type="PANTHER" id="PTHR13017">
    <property type="entry name" value="5-FORMYLTETRAHYDROFOLATE CYCLO-LIGASE-RELATED"/>
    <property type="match status" value="1"/>
</dbReference>
<dbReference type="EMBL" id="OZ034816">
    <property type="protein sequence ID" value="CAL1377526.1"/>
    <property type="molecule type" value="Genomic_DNA"/>
</dbReference>
<evidence type="ECO:0000313" key="2">
    <source>
        <dbReference type="Proteomes" id="UP001497516"/>
    </source>
</evidence>
<dbReference type="GO" id="GO:0005737">
    <property type="term" value="C:cytoplasm"/>
    <property type="evidence" value="ECO:0007669"/>
    <property type="project" value="TreeGrafter"/>
</dbReference>
<reference evidence="1 2" key="1">
    <citation type="submission" date="2024-04" db="EMBL/GenBank/DDBJ databases">
        <authorList>
            <person name="Fracassetti M."/>
        </authorList>
    </citation>
    <scope>NUCLEOTIDE SEQUENCE [LARGE SCALE GENOMIC DNA]</scope>
</reference>
<evidence type="ECO:0000313" key="1">
    <source>
        <dbReference type="EMBL" id="CAL1377526.1"/>
    </source>
</evidence>
<name>A0AAV2DV52_9ROSI</name>
<sequence length="140" mass="15633">MLLYHNYSSASLMVAGTASGGGEERVALDESAYEAERLRLDALARQSMAEASAREMMKVDGGEAEDPKAWKWIIRKRVWDLMEAQNFARIPRPVHHRIPNFVGASTAAEKLGELEKFQRASCVKVNHCRQRSSLSSVPES</sequence>
<dbReference type="PANTHER" id="PTHR13017:SF0">
    <property type="entry name" value="METHENYLTETRAHYDROFOLATE SYNTHASE DOMAIN-CONTAINING PROTEIN"/>
    <property type="match status" value="1"/>
</dbReference>
<dbReference type="InterPro" id="IPR002698">
    <property type="entry name" value="FTHF_cligase"/>
</dbReference>
<dbReference type="Proteomes" id="UP001497516">
    <property type="component" value="Chromosome 3"/>
</dbReference>
<gene>
    <name evidence="1" type="ORF">LTRI10_LOCUS19171</name>
</gene>
<protein>
    <submittedName>
        <fullName evidence="1">Uncharacterized protein</fullName>
    </submittedName>
</protein>